<dbReference type="UniPathway" id="UPA00143"/>
<evidence type="ECO:0000256" key="4">
    <source>
        <dbReference type="ARBA" id="ARBA00022723"/>
    </source>
</evidence>
<keyword evidence="10 11" id="KW-0234">DNA repair</keyword>
<comment type="pathway">
    <text evidence="11">Protein modification; protein ubiquitination.</text>
</comment>
<keyword evidence="11" id="KW-0808">Transferase</keyword>
<keyword evidence="6 11" id="KW-0227">DNA damage</keyword>
<keyword evidence="15" id="KW-1185">Reference proteome</keyword>
<dbReference type="InterPro" id="IPR004181">
    <property type="entry name" value="Znf_MIZ"/>
</dbReference>
<evidence type="ECO:0000256" key="1">
    <source>
        <dbReference type="ARBA" id="ARBA00006388"/>
    </source>
</evidence>
<evidence type="ECO:0000313" key="14">
    <source>
        <dbReference type="EMBL" id="OHT09400.1"/>
    </source>
</evidence>
<comment type="similarity">
    <text evidence="1 11">Belongs to the WD repeat PRP19 family.</text>
</comment>
<evidence type="ECO:0000256" key="8">
    <source>
        <dbReference type="ARBA" id="ARBA00022833"/>
    </source>
</evidence>
<sequence length="474" mass="51998">MLRCKLSNQVVVDPVITPCHHIFERKLIEDYISNSSACPICGQTLTTQDLYTVDIDPVDSYPATIRAPSFSSLLTALQSEYDSMQFELHSLRTKLATAQRELAQALYENDAAKRVIARLLAEKNVVPVVQEEELNEMNEVSPLKEYFLAEGRRLIKLHKRGEKENERNSEEIFRTFNVLNPTRRGPILNNESTFTAIDRFPNNDILLGAANGLVLGINISSGTPKEFASFDSPVVSLFTNSSYSSFIGADKNGTILYASLTEGGPQPVRKETQKSIVEVMLHPREDHAIVFYSDGVIEIFTVPSFDSVLSFNTGSPITMASLHTDGIFGLVANNQENTIKVIELAAKSTVAQLSMPGEITALALPRSNSRYVAAACSSAIRIFDLNLPSEDKIYIELPFGSSSLAFDATSFILGVLSPDGDQVTFVQFDRKGSFSTGRTIDIGGGGKAGRFSCTDNFFAVIGEHDNVDLITSHE</sequence>
<feature type="coiled-coil region" evidence="12">
    <location>
        <begin position="81"/>
        <end position="115"/>
    </location>
</feature>
<keyword evidence="7" id="KW-0863">Zinc-finger</keyword>
<dbReference type="GO" id="GO:0000398">
    <property type="term" value="P:mRNA splicing, via spliceosome"/>
    <property type="evidence" value="ECO:0007669"/>
    <property type="project" value="InterPro"/>
</dbReference>
<dbReference type="GO" id="GO:0008270">
    <property type="term" value="F:zinc ion binding"/>
    <property type="evidence" value="ECO:0007669"/>
    <property type="project" value="UniProtKB-KW"/>
</dbReference>
<dbReference type="GO" id="GO:0070534">
    <property type="term" value="P:protein K63-linked ubiquitination"/>
    <property type="evidence" value="ECO:0007669"/>
    <property type="project" value="UniProtKB-UniRule"/>
</dbReference>
<keyword evidence="12" id="KW-0175">Coiled coil</keyword>
<feature type="domain" description="U-box" evidence="13">
    <location>
        <begin position="1"/>
        <end position="67"/>
    </location>
</feature>
<proteinExistence type="inferred from homology"/>
<dbReference type="EC" id="2.3.2.27" evidence="11"/>
<dbReference type="InterPro" id="IPR003613">
    <property type="entry name" value="Ubox_domain"/>
</dbReference>
<comment type="function">
    <text evidence="11">Ubiquitin-protein ligase which is mainly involved pre-mRNA splicing and DNA repair. Required for pre-mRNA splicing as component of the spliceosome.</text>
</comment>
<evidence type="ECO:0000256" key="5">
    <source>
        <dbReference type="ARBA" id="ARBA00022728"/>
    </source>
</evidence>
<dbReference type="GO" id="GO:0006281">
    <property type="term" value="P:DNA repair"/>
    <property type="evidence" value="ECO:0007669"/>
    <property type="project" value="UniProtKB-KW"/>
</dbReference>
<dbReference type="VEuPathDB" id="TrichDB:TRFO_21613"/>
<keyword evidence="2" id="KW-0853">WD repeat</keyword>
<dbReference type="InterPro" id="IPR013083">
    <property type="entry name" value="Znf_RING/FYVE/PHD"/>
</dbReference>
<evidence type="ECO:0000256" key="3">
    <source>
        <dbReference type="ARBA" id="ARBA00022664"/>
    </source>
</evidence>
<dbReference type="PANTHER" id="PTHR43995:SF1">
    <property type="entry name" value="PRE-MRNA-PROCESSING FACTOR 19"/>
    <property type="match status" value="1"/>
</dbReference>
<dbReference type="InterPro" id="IPR013915">
    <property type="entry name" value="Prp19_cc"/>
</dbReference>
<keyword evidence="9 11" id="KW-0508">mRNA splicing</keyword>
<organism evidence="14 15">
    <name type="scientific">Tritrichomonas foetus</name>
    <dbReference type="NCBI Taxonomy" id="1144522"/>
    <lineage>
        <taxon>Eukaryota</taxon>
        <taxon>Metamonada</taxon>
        <taxon>Parabasalia</taxon>
        <taxon>Tritrichomonadida</taxon>
        <taxon>Tritrichomonadidae</taxon>
        <taxon>Tritrichomonas</taxon>
    </lineage>
</organism>
<dbReference type="Gene3D" id="3.30.40.10">
    <property type="entry name" value="Zinc/RING finger domain, C3HC4 (zinc finger)"/>
    <property type="match status" value="1"/>
</dbReference>
<dbReference type="AlphaFoldDB" id="A0A1J4KEP4"/>
<dbReference type="SMART" id="SM00504">
    <property type="entry name" value="Ubox"/>
    <property type="match status" value="1"/>
</dbReference>
<evidence type="ECO:0000256" key="11">
    <source>
        <dbReference type="RuleBase" id="RU367101"/>
    </source>
</evidence>
<dbReference type="InterPro" id="IPR015943">
    <property type="entry name" value="WD40/YVTN_repeat-like_dom_sf"/>
</dbReference>
<evidence type="ECO:0000256" key="6">
    <source>
        <dbReference type="ARBA" id="ARBA00022763"/>
    </source>
</evidence>
<evidence type="ECO:0000259" key="13">
    <source>
        <dbReference type="SMART" id="SM00504"/>
    </source>
</evidence>
<dbReference type="InterPro" id="IPR038959">
    <property type="entry name" value="Prp19"/>
</dbReference>
<dbReference type="GO" id="GO:0071006">
    <property type="term" value="C:U2-type catalytic step 1 spliceosome"/>
    <property type="evidence" value="ECO:0007669"/>
    <property type="project" value="TreeGrafter"/>
</dbReference>
<keyword evidence="11" id="KW-0833">Ubl conjugation pathway</keyword>
<keyword evidence="3 11" id="KW-0507">mRNA processing</keyword>
<comment type="catalytic activity">
    <reaction evidence="11">
        <text>S-ubiquitinyl-[E2 ubiquitin-conjugating enzyme]-L-cysteine + [acceptor protein]-L-lysine = [E2 ubiquitin-conjugating enzyme]-L-cysteine + N(6)-ubiquitinyl-[acceptor protein]-L-lysine.</text>
        <dbReference type="EC" id="2.3.2.27"/>
    </reaction>
</comment>
<dbReference type="SUPFAM" id="SSF57850">
    <property type="entry name" value="RING/U-box"/>
    <property type="match status" value="1"/>
</dbReference>
<dbReference type="GO" id="GO:0000974">
    <property type="term" value="C:Prp19 complex"/>
    <property type="evidence" value="ECO:0007669"/>
    <property type="project" value="UniProtKB-UniRule"/>
</dbReference>
<keyword evidence="4" id="KW-0479">Metal-binding</keyword>
<dbReference type="Pfam" id="PF08606">
    <property type="entry name" value="Prp19"/>
    <property type="match status" value="1"/>
</dbReference>
<evidence type="ECO:0000256" key="7">
    <source>
        <dbReference type="ARBA" id="ARBA00022771"/>
    </source>
</evidence>
<evidence type="ECO:0000256" key="12">
    <source>
        <dbReference type="SAM" id="Coils"/>
    </source>
</evidence>
<dbReference type="SUPFAM" id="SSF50978">
    <property type="entry name" value="WD40 repeat-like"/>
    <property type="match status" value="1"/>
</dbReference>
<reference evidence="14" key="1">
    <citation type="submission" date="2016-10" db="EMBL/GenBank/DDBJ databases">
        <authorList>
            <person name="Benchimol M."/>
            <person name="Almeida L.G."/>
            <person name="Vasconcelos A.T."/>
            <person name="Perreira-Neves A."/>
            <person name="Rosa I.A."/>
            <person name="Tasca T."/>
            <person name="Bogo M.R."/>
            <person name="de Souza W."/>
        </authorList>
    </citation>
    <scope>NUCLEOTIDE SEQUENCE [LARGE SCALE GENOMIC DNA]</scope>
    <source>
        <strain evidence="14">K</strain>
    </source>
</reference>
<keyword evidence="8" id="KW-0862">Zinc</keyword>
<keyword evidence="5 11" id="KW-0747">Spliceosome</keyword>
<dbReference type="EMBL" id="MLAK01000639">
    <property type="protein sequence ID" value="OHT09400.1"/>
    <property type="molecule type" value="Genomic_DNA"/>
</dbReference>
<accession>A0A1J4KEP4</accession>
<dbReference type="GO" id="GO:0005737">
    <property type="term" value="C:cytoplasm"/>
    <property type="evidence" value="ECO:0007669"/>
    <property type="project" value="TreeGrafter"/>
</dbReference>
<comment type="subcellular location">
    <subcellularLocation>
        <location evidence="11">Nucleus</location>
    </subcellularLocation>
</comment>
<gene>
    <name evidence="14" type="ORF">TRFO_21613</name>
</gene>
<dbReference type="Proteomes" id="UP000179807">
    <property type="component" value="Unassembled WGS sequence"/>
</dbReference>
<dbReference type="RefSeq" id="XP_068362536.1">
    <property type="nucleotide sequence ID" value="XM_068502087.1"/>
</dbReference>
<dbReference type="InterPro" id="IPR036322">
    <property type="entry name" value="WD40_repeat_dom_sf"/>
</dbReference>
<comment type="caution">
    <text evidence="14">The sequence shown here is derived from an EMBL/GenBank/DDBJ whole genome shotgun (WGS) entry which is preliminary data.</text>
</comment>
<evidence type="ECO:0000256" key="10">
    <source>
        <dbReference type="ARBA" id="ARBA00023204"/>
    </source>
</evidence>
<protein>
    <recommendedName>
        <fullName evidence="11">Pre-mRNA-processing factor 19</fullName>
        <ecNumber evidence="11">2.3.2.27</ecNumber>
    </recommendedName>
</protein>
<dbReference type="Gene3D" id="2.130.10.10">
    <property type="entry name" value="YVTN repeat-like/Quinoprotein amine dehydrogenase"/>
    <property type="match status" value="1"/>
</dbReference>
<comment type="subunit">
    <text evidence="11">Homotetramer.</text>
</comment>
<name>A0A1J4KEP4_9EUKA</name>
<keyword evidence="11" id="KW-0539">Nucleus</keyword>
<evidence type="ECO:0000313" key="15">
    <source>
        <dbReference type="Proteomes" id="UP000179807"/>
    </source>
</evidence>
<dbReference type="PANTHER" id="PTHR43995">
    <property type="entry name" value="PRE-MRNA-PROCESSING FACTOR 19"/>
    <property type="match status" value="1"/>
</dbReference>
<dbReference type="OrthoDB" id="687049at2759"/>
<dbReference type="GeneID" id="94836791"/>
<evidence type="ECO:0000256" key="9">
    <source>
        <dbReference type="ARBA" id="ARBA00023187"/>
    </source>
</evidence>
<dbReference type="Pfam" id="PF11789">
    <property type="entry name" value="zf-Nse"/>
    <property type="match status" value="1"/>
</dbReference>
<dbReference type="GO" id="GO:0061630">
    <property type="term" value="F:ubiquitin protein ligase activity"/>
    <property type="evidence" value="ECO:0007669"/>
    <property type="project" value="UniProtKB-UniRule"/>
</dbReference>
<evidence type="ECO:0000256" key="2">
    <source>
        <dbReference type="ARBA" id="ARBA00022574"/>
    </source>
</evidence>